<proteinExistence type="inferred from homology"/>
<evidence type="ECO:0000313" key="3">
    <source>
        <dbReference type="Proteomes" id="UP000473014"/>
    </source>
</evidence>
<dbReference type="EMBL" id="WIXO01000001">
    <property type="protein sequence ID" value="MTE21281.1"/>
    <property type="molecule type" value="Genomic_DNA"/>
</dbReference>
<comment type="caution">
    <text evidence="2">The sequence shown here is derived from an EMBL/GenBank/DDBJ whole genome shotgun (WGS) entry which is preliminary data.</text>
</comment>
<dbReference type="OrthoDB" id="3192437at2"/>
<dbReference type="InterPro" id="IPR010310">
    <property type="entry name" value="T7SS_ESAT-6-like"/>
</dbReference>
<dbReference type="AlphaFoldDB" id="A0A6G2BG67"/>
<protein>
    <recommendedName>
        <fullName evidence="1">ESAT-6-like protein</fullName>
    </recommendedName>
</protein>
<dbReference type="Pfam" id="PF06013">
    <property type="entry name" value="WXG100"/>
    <property type="match status" value="1"/>
</dbReference>
<evidence type="ECO:0000313" key="2">
    <source>
        <dbReference type="EMBL" id="MTE21281.1"/>
    </source>
</evidence>
<dbReference type="RefSeq" id="WP_155072085.1">
    <property type="nucleotide sequence ID" value="NZ_WIXO01000001.1"/>
</dbReference>
<reference evidence="2 3" key="1">
    <citation type="submission" date="2019-11" db="EMBL/GenBank/DDBJ databases">
        <authorList>
            <person name="Yuan L."/>
        </authorList>
    </citation>
    <scope>NUCLEOTIDE SEQUENCE [LARGE SCALE GENOMIC DNA]</scope>
    <source>
        <strain evidence="2 3">TRM43335</strain>
    </source>
</reference>
<organism evidence="2 3">
    <name type="scientific">Streptomyces taklimakanensis</name>
    <dbReference type="NCBI Taxonomy" id="2569853"/>
    <lineage>
        <taxon>Bacteria</taxon>
        <taxon>Bacillati</taxon>
        <taxon>Actinomycetota</taxon>
        <taxon>Actinomycetes</taxon>
        <taxon>Kitasatosporales</taxon>
        <taxon>Streptomycetaceae</taxon>
        <taxon>Streptomyces</taxon>
    </lineage>
</organism>
<dbReference type="InterPro" id="IPR036689">
    <property type="entry name" value="ESAT-6-like_sf"/>
</dbReference>
<evidence type="ECO:0000256" key="1">
    <source>
        <dbReference type="RuleBase" id="RU362001"/>
    </source>
</evidence>
<dbReference type="NCBIfam" id="TIGR03930">
    <property type="entry name" value="WXG100_ESAT6"/>
    <property type="match status" value="1"/>
</dbReference>
<accession>A0A6G2BG67</accession>
<keyword evidence="3" id="KW-1185">Reference proteome</keyword>
<dbReference type="SUPFAM" id="SSF140453">
    <property type="entry name" value="EsxAB dimer-like"/>
    <property type="match status" value="1"/>
</dbReference>
<dbReference type="Proteomes" id="UP000473014">
    <property type="component" value="Unassembled WGS sequence"/>
</dbReference>
<sequence length="95" mass="10460">MTIKITYHTVVSAADDVDQAARDLTSQLDTLNGKVKAVVANWEGEAKAQFHAKHANWDENVNGLNRTLTEIANLLRGAAGDYQRTDKKAAAQFEF</sequence>
<name>A0A6G2BG67_9ACTN</name>
<gene>
    <name evidence="2" type="ORF">F0L17_19605</name>
</gene>
<dbReference type="Gene3D" id="1.10.287.1060">
    <property type="entry name" value="ESAT-6-like"/>
    <property type="match status" value="1"/>
</dbReference>
<comment type="similarity">
    <text evidence="1">Belongs to the WXG100 family.</text>
</comment>